<reference evidence="1 2" key="1">
    <citation type="submission" date="2016-04" db="EMBL/GenBank/DDBJ databases">
        <title>Genome analyses suggest a sexual origin of heterokaryosis in a supposedly ancient asexual fungus.</title>
        <authorList>
            <person name="Ropars J."/>
            <person name="Sedzielewska K."/>
            <person name="Noel J."/>
            <person name="Charron P."/>
            <person name="Farinelli L."/>
            <person name="Marton T."/>
            <person name="Kruger M."/>
            <person name="Pelin A."/>
            <person name="Brachmann A."/>
            <person name="Corradi N."/>
        </authorList>
    </citation>
    <scope>NUCLEOTIDE SEQUENCE [LARGE SCALE GENOMIC DNA]</scope>
    <source>
        <strain evidence="1 2">C2</strain>
    </source>
</reference>
<reference evidence="1 2" key="2">
    <citation type="submission" date="2017-10" db="EMBL/GenBank/DDBJ databases">
        <title>Extensive intraspecific genome diversity in a model arbuscular mycorrhizal fungus.</title>
        <authorList>
            <person name="Chen E.C.H."/>
            <person name="Morin E."/>
            <person name="Baudet D."/>
            <person name="Noel J."/>
            <person name="Ndikumana S."/>
            <person name="Charron P."/>
            <person name="St-Onge C."/>
            <person name="Giorgi J."/>
            <person name="Grigoriev I.V."/>
            <person name="Roux C."/>
            <person name="Martin F.M."/>
            <person name="Corradi N."/>
        </authorList>
    </citation>
    <scope>NUCLEOTIDE SEQUENCE [LARGE SCALE GENOMIC DNA]</scope>
    <source>
        <strain evidence="1 2">C2</strain>
    </source>
</reference>
<evidence type="ECO:0000313" key="2">
    <source>
        <dbReference type="Proteomes" id="UP000233469"/>
    </source>
</evidence>
<dbReference type="Proteomes" id="UP000233469">
    <property type="component" value="Unassembled WGS sequence"/>
</dbReference>
<accession>A0A2N1KVA7</accession>
<sequence>MYNLRTSLLENTFQKSEENAASFLGRGYSCYAISKNESLFAYCRGANSITIYLMENGLEVTTKKFDETNIQILFLDFLKNDEKLLIVVEKESYNEENSEIVKTPTIVVWDLFSSSDNCIRRINDTSSKSYYNYG</sequence>
<gene>
    <name evidence="1" type="ORF">RhiirC2_859350</name>
</gene>
<name>A0A2N1KVA7_9GLOM</name>
<dbReference type="AlphaFoldDB" id="A0A2N1KVA7"/>
<comment type="caution">
    <text evidence="1">The sequence shown here is derived from an EMBL/GenBank/DDBJ whole genome shotgun (WGS) entry which is preliminary data.</text>
</comment>
<evidence type="ECO:0000313" key="1">
    <source>
        <dbReference type="EMBL" id="PKK41064.1"/>
    </source>
</evidence>
<dbReference type="EMBL" id="LLXL01010069">
    <property type="protein sequence ID" value="PKK41064.1"/>
    <property type="molecule type" value="Genomic_DNA"/>
</dbReference>
<organism evidence="1 2">
    <name type="scientific">Rhizophagus irregularis</name>
    <dbReference type="NCBI Taxonomy" id="588596"/>
    <lineage>
        <taxon>Eukaryota</taxon>
        <taxon>Fungi</taxon>
        <taxon>Fungi incertae sedis</taxon>
        <taxon>Mucoromycota</taxon>
        <taxon>Glomeromycotina</taxon>
        <taxon>Glomeromycetes</taxon>
        <taxon>Glomerales</taxon>
        <taxon>Glomeraceae</taxon>
        <taxon>Rhizophagus</taxon>
    </lineage>
</organism>
<protein>
    <submittedName>
        <fullName evidence="1">Uncharacterized protein</fullName>
    </submittedName>
</protein>
<proteinExistence type="predicted"/>
<dbReference type="InterPro" id="IPR036322">
    <property type="entry name" value="WD40_repeat_dom_sf"/>
</dbReference>
<dbReference type="SUPFAM" id="SSF50978">
    <property type="entry name" value="WD40 repeat-like"/>
    <property type="match status" value="1"/>
</dbReference>